<dbReference type="InterPro" id="IPR050428">
    <property type="entry name" value="TCS_sensor_his_kinase"/>
</dbReference>
<evidence type="ECO:0000256" key="9">
    <source>
        <dbReference type="ARBA" id="ARBA00022840"/>
    </source>
</evidence>
<keyword evidence="11" id="KW-0902">Two-component regulatory system</keyword>
<evidence type="ECO:0000313" key="14">
    <source>
        <dbReference type="EMBL" id="BDI07268.1"/>
    </source>
</evidence>
<dbReference type="CDD" id="cd00082">
    <property type="entry name" value="HisKA"/>
    <property type="match status" value="1"/>
</dbReference>
<dbReference type="Pfam" id="PF02518">
    <property type="entry name" value="HATPase_c"/>
    <property type="match status" value="1"/>
</dbReference>
<dbReference type="GO" id="GO:0016301">
    <property type="term" value="F:kinase activity"/>
    <property type="evidence" value="ECO:0007669"/>
    <property type="project" value="UniProtKB-KW"/>
</dbReference>
<feature type="transmembrane region" description="Helical" evidence="12">
    <location>
        <begin position="14"/>
        <end position="33"/>
    </location>
</feature>
<dbReference type="InterPro" id="IPR036097">
    <property type="entry name" value="HisK_dim/P_sf"/>
</dbReference>
<dbReference type="EMBL" id="AP025730">
    <property type="protein sequence ID" value="BDI07268.1"/>
    <property type="molecule type" value="Genomic_DNA"/>
</dbReference>
<protein>
    <recommendedName>
        <fullName evidence="3">histidine kinase</fullName>
        <ecNumber evidence="3">2.7.13.3</ecNumber>
    </recommendedName>
</protein>
<keyword evidence="5" id="KW-0808">Transferase</keyword>
<keyword evidence="12" id="KW-0472">Membrane</keyword>
<dbReference type="SUPFAM" id="SSF55874">
    <property type="entry name" value="ATPase domain of HSP90 chaperone/DNA topoisomerase II/histidine kinase"/>
    <property type="match status" value="1"/>
</dbReference>
<name>A0ABM7YRP9_9BURK</name>
<dbReference type="CDD" id="cd00075">
    <property type="entry name" value="HATPase"/>
    <property type="match status" value="1"/>
</dbReference>
<dbReference type="Pfam" id="PF00512">
    <property type="entry name" value="HisKA"/>
    <property type="match status" value="1"/>
</dbReference>
<dbReference type="InterPro" id="IPR005467">
    <property type="entry name" value="His_kinase_dom"/>
</dbReference>
<dbReference type="InterPro" id="IPR036890">
    <property type="entry name" value="HATPase_C_sf"/>
</dbReference>
<keyword evidence="6 12" id="KW-0812">Transmembrane</keyword>
<dbReference type="InterPro" id="IPR003594">
    <property type="entry name" value="HATPase_dom"/>
</dbReference>
<dbReference type="PROSITE" id="PS50109">
    <property type="entry name" value="HIS_KIN"/>
    <property type="match status" value="1"/>
</dbReference>
<evidence type="ECO:0000256" key="12">
    <source>
        <dbReference type="SAM" id="Phobius"/>
    </source>
</evidence>
<evidence type="ECO:0000256" key="11">
    <source>
        <dbReference type="ARBA" id="ARBA00023012"/>
    </source>
</evidence>
<evidence type="ECO:0000256" key="6">
    <source>
        <dbReference type="ARBA" id="ARBA00022692"/>
    </source>
</evidence>
<evidence type="ECO:0000256" key="1">
    <source>
        <dbReference type="ARBA" id="ARBA00000085"/>
    </source>
</evidence>
<dbReference type="SUPFAM" id="SSF47384">
    <property type="entry name" value="Homodimeric domain of signal transducing histidine kinase"/>
    <property type="match status" value="1"/>
</dbReference>
<evidence type="ECO:0000256" key="4">
    <source>
        <dbReference type="ARBA" id="ARBA00022553"/>
    </source>
</evidence>
<evidence type="ECO:0000313" key="15">
    <source>
        <dbReference type="Proteomes" id="UP001057498"/>
    </source>
</evidence>
<accession>A0ABM7YRP9</accession>
<dbReference type="Gene3D" id="3.30.565.10">
    <property type="entry name" value="Histidine kinase-like ATPase, C-terminal domain"/>
    <property type="match status" value="1"/>
</dbReference>
<reference evidence="14" key="1">
    <citation type="submission" date="2022-04" db="EMBL/GenBank/DDBJ databases">
        <title>Whole genome sequence of Sphaerotilus sp. FB-5.</title>
        <authorList>
            <person name="Takeda M."/>
            <person name="Narihara S."/>
            <person name="Akimoto M."/>
            <person name="Akimoto R."/>
            <person name="Nishiyashiki S."/>
            <person name="Murakami T."/>
        </authorList>
    </citation>
    <scope>NUCLEOTIDE SEQUENCE</scope>
    <source>
        <strain evidence="14">FB-5</strain>
    </source>
</reference>
<keyword evidence="7" id="KW-0547">Nucleotide-binding</keyword>
<dbReference type="InterPro" id="IPR003661">
    <property type="entry name" value="HisK_dim/P_dom"/>
</dbReference>
<keyword evidence="4" id="KW-0597">Phosphoprotein</keyword>
<dbReference type="InterPro" id="IPR013727">
    <property type="entry name" value="2CSK_N"/>
</dbReference>
<dbReference type="PANTHER" id="PTHR45436:SF14">
    <property type="entry name" value="SENSOR PROTEIN QSEC"/>
    <property type="match status" value="1"/>
</dbReference>
<evidence type="ECO:0000256" key="7">
    <source>
        <dbReference type="ARBA" id="ARBA00022741"/>
    </source>
</evidence>
<dbReference type="EC" id="2.7.13.3" evidence="3"/>
<dbReference type="Proteomes" id="UP001057498">
    <property type="component" value="Chromosome"/>
</dbReference>
<gene>
    <name evidence="14" type="ORF">CATMQ487_42380</name>
</gene>
<dbReference type="Gene3D" id="1.10.287.130">
    <property type="match status" value="1"/>
</dbReference>
<evidence type="ECO:0000256" key="3">
    <source>
        <dbReference type="ARBA" id="ARBA00012438"/>
    </source>
</evidence>
<dbReference type="Pfam" id="PF08521">
    <property type="entry name" value="2CSK_N"/>
    <property type="match status" value="1"/>
</dbReference>
<dbReference type="RefSeq" id="WP_251970477.1">
    <property type="nucleotide sequence ID" value="NZ_AP025730.1"/>
</dbReference>
<dbReference type="PANTHER" id="PTHR45436">
    <property type="entry name" value="SENSOR HISTIDINE KINASE YKOH"/>
    <property type="match status" value="1"/>
</dbReference>
<feature type="domain" description="Histidine kinase" evidence="13">
    <location>
        <begin position="232"/>
        <end position="420"/>
    </location>
</feature>
<evidence type="ECO:0000256" key="10">
    <source>
        <dbReference type="ARBA" id="ARBA00022989"/>
    </source>
</evidence>
<evidence type="ECO:0000256" key="8">
    <source>
        <dbReference type="ARBA" id="ARBA00022777"/>
    </source>
</evidence>
<keyword evidence="10 12" id="KW-1133">Transmembrane helix</keyword>
<sequence length="420" mass="44370">MTLPAIGRRLARSLLGWSLVWSLAVAAAVWLAAKDEAVELLDDTLMSSAEVLASLMVDLPAAVAAPPARVTVVTDHGSGRFAWQVVGPQGQLLVRSSLAPAQPWVLLQQPGFGVAGTWRLYALALGAGGRVLYVGQTFEERYEAQADIALSAALAALALGLLGHVWLRARVSHELAPLNRLSQRLSGYDPLAAGASLGAAEREELQPVQAAIDELARRLARRVAHERAFTAHAAHALRTPLAGIDAQLAVALREAPATLQPRLQRVRDAAGRLQRVVAALLALFRSGVELQPQPVDLGTLLARLPADGLQVEVPAGATLVADPDLLTAALVNLLDNAVRHGAHRVRVSLPRPGQVRLEDDGPGVPAERRIALQQALDAQAYEGRMGLGLMLADMVARSHGGRLLLPPTAAGFAAELHLAP</sequence>
<keyword evidence="15" id="KW-1185">Reference proteome</keyword>
<dbReference type="SMART" id="SM00388">
    <property type="entry name" value="HisKA"/>
    <property type="match status" value="1"/>
</dbReference>
<keyword evidence="9" id="KW-0067">ATP-binding</keyword>
<keyword evidence="8 14" id="KW-0418">Kinase</keyword>
<comment type="catalytic activity">
    <reaction evidence="1">
        <text>ATP + protein L-histidine = ADP + protein N-phospho-L-histidine.</text>
        <dbReference type="EC" id="2.7.13.3"/>
    </reaction>
</comment>
<evidence type="ECO:0000256" key="5">
    <source>
        <dbReference type="ARBA" id="ARBA00022679"/>
    </source>
</evidence>
<dbReference type="SMART" id="SM00387">
    <property type="entry name" value="HATPase_c"/>
    <property type="match status" value="1"/>
</dbReference>
<organism evidence="14 15">
    <name type="scientific">Sphaerotilus microaerophilus</name>
    <dbReference type="NCBI Taxonomy" id="2914710"/>
    <lineage>
        <taxon>Bacteria</taxon>
        <taxon>Pseudomonadati</taxon>
        <taxon>Pseudomonadota</taxon>
        <taxon>Betaproteobacteria</taxon>
        <taxon>Burkholderiales</taxon>
        <taxon>Sphaerotilaceae</taxon>
        <taxon>Sphaerotilus</taxon>
    </lineage>
</organism>
<comment type="subcellular location">
    <subcellularLocation>
        <location evidence="2">Membrane</location>
        <topology evidence="2">Multi-pass membrane protein</topology>
    </subcellularLocation>
</comment>
<evidence type="ECO:0000256" key="2">
    <source>
        <dbReference type="ARBA" id="ARBA00004141"/>
    </source>
</evidence>
<proteinExistence type="predicted"/>
<evidence type="ECO:0000259" key="13">
    <source>
        <dbReference type="PROSITE" id="PS50109"/>
    </source>
</evidence>